<accession>A0AAI8VPM6</accession>
<dbReference type="EMBL" id="CAUWAG010000011">
    <property type="protein sequence ID" value="CAJ2508397.1"/>
    <property type="molecule type" value="Genomic_DNA"/>
</dbReference>
<reference evidence="3" key="1">
    <citation type="submission" date="2023-10" db="EMBL/GenBank/DDBJ databases">
        <authorList>
            <person name="Hackl T."/>
        </authorList>
    </citation>
    <scope>NUCLEOTIDE SEQUENCE</scope>
</reference>
<sequence length="447" mass="48395">MSSRLPPLLSPLPAELMNLWSLSSSSVSAAPAAPAAEEIFSDRGTKCKCKYNCNCNYSYIHAGTNPPWLVAPFLLQGLFPVADWLLAAAANRSPSPVPAAPRPPLPASVLQALQVVKDDRALLQTELDYLAWRLRQLDSLPSQRNTAADGADAAIVLASHEANAPDGREEQDDPLRYVKLWAEAITRNQRCTAELARLTDRLKQDVEASREYRAWMGSHKLPEGSGSGSDADSTAIDRSATDLLQKLQLEQETTTSQLQAAIAIAEQANAELQTRRQDLSRARTDTIDRQRKVQTSIHEMDVYIGMMGMGPAAWSELTDSIPSLQRIARDGQTTVAGRAPGEGPEAAAVPALEPHASSSNPPLKRSRVPNSRESPDEDDSPPVKRPRMFRQGTDPIMKTPTDNDSPPPPISIPSIPGNDKIPPIGNDESSSGPVGLGIYPDGRYLLT</sequence>
<feature type="region of interest" description="Disordered" evidence="2">
    <location>
        <begin position="334"/>
        <end position="447"/>
    </location>
</feature>
<evidence type="ECO:0000256" key="1">
    <source>
        <dbReference type="SAM" id="Coils"/>
    </source>
</evidence>
<evidence type="ECO:0000313" key="3">
    <source>
        <dbReference type="EMBL" id="CAJ2508397.1"/>
    </source>
</evidence>
<feature type="coiled-coil region" evidence="1">
    <location>
        <begin position="255"/>
        <end position="285"/>
    </location>
</feature>
<keyword evidence="4" id="KW-1185">Reference proteome</keyword>
<name>A0AAI8VPM6_9PEZI</name>
<organism evidence="3 4">
    <name type="scientific">Anthostomella pinea</name>
    <dbReference type="NCBI Taxonomy" id="933095"/>
    <lineage>
        <taxon>Eukaryota</taxon>
        <taxon>Fungi</taxon>
        <taxon>Dikarya</taxon>
        <taxon>Ascomycota</taxon>
        <taxon>Pezizomycotina</taxon>
        <taxon>Sordariomycetes</taxon>
        <taxon>Xylariomycetidae</taxon>
        <taxon>Xylariales</taxon>
        <taxon>Xylariaceae</taxon>
        <taxon>Anthostomella</taxon>
    </lineage>
</organism>
<proteinExistence type="predicted"/>
<dbReference type="Proteomes" id="UP001295740">
    <property type="component" value="Unassembled WGS sequence"/>
</dbReference>
<feature type="compositionally biased region" description="Low complexity" evidence="2">
    <location>
        <begin position="336"/>
        <end position="356"/>
    </location>
</feature>
<gene>
    <name evidence="3" type="ORF">KHLLAP_LOCUS8865</name>
</gene>
<protein>
    <submittedName>
        <fullName evidence="3">Uu.00g134230.m01.CDS01</fullName>
    </submittedName>
</protein>
<evidence type="ECO:0000313" key="4">
    <source>
        <dbReference type="Proteomes" id="UP001295740"/>
    </source>
</evidence>
<dbReference type="AlphaFoldDB" id="A0AAI8VPM6"/>
<keyword evidence="1" id="KW-0175">Coiled coil</keyword>
<comment type="caution">
    <text evidence="3">The sequence shown here is derived from an EMBL/GenBank/DDBJ whole genome shotgun (WGS) entry which is preliminary data.</text>
</comment>
<evidence type="ECO:0000256" key="2">
    <source>
        <dbReference type="SAM" id="MobiDB-lite"/>
    </source>
</evidence>